<organism evidence="1 2">
    <name type="scientific">Ficus carica</name>
    <name type="common">Common fig</name>
    <dbReference type="NCBI Taxonomy" id="3494"/>
    <lineage>
        <taxon>Eukaryota</taxon>
        <taxon>Viridiplantae</taxon>
        <taxon>Streptophyta</taxon>
        <taxon>Embryophyta</taxon>
        <taxon>Tracheophyta</taxon>
        <taxon>Spermatophyta</taxon>
        <taxon>Magnoliopsida</taxon>
        <taxon>eudicotyledons</taxon>
        <taxon>Gunneridae</taxon>
        <taxon>Pentapetalae</taxon>
        <taxon>rosids</taxon>
        <taxon>fabids</taxon>
        <taxon>Rosales</taxon>
        <taxon>Moraceae</taxon>
        <taxon>Ficeae</taxon>
        <taxon>Ficus</taxon>
    </lineage>
</organism>
<keyword evidence="2" id="KW-1185">Reference proteome</keyword>
<comment type="caution">
    <text evidence="1">The sequence shown here is derived from an EMBL/GenBank/DDBJ whole genome shotgun (WGS) entry which is preliminary data.</text>
</comment>
<sequence length="178" mass="19009">MSFPSPTPLSLMTPLTMTTTTISSRFGFFYDHMNSAIRWASTANPPRICRKTGLWSEKSSATMTEKCYRSRFPHEIASDLYGSELVGGIGGLMVVAHHLGVNTTETHKSRAANLGGLRGGGGGYGVVLGLFSSVSPDLGLGGAQLGEIPAFVLRWGGVTRFRRGGSCLFPHSWSVSPL</sequence>
<dbReference type="EMBL" id="BTGU01000047">
    <property type="protein sequence ID" value="GMN53730.1"/>
    <property type="molecule type" value="Genomic_DNA"/>
</dbReference>
<dbReference type="AlphaFoldDB" id="A0AA88AKT0"/>
<evidence type="ECO:0000313" key="1">
    <source>
        <dbReference type="EMBL" id="GMN53730.1"/>
    </source>
</evidence>
<gene>
    <name evidence="1" type="ORF">TIFTF001_022886</name>
</gene>
<accession>A0AA88AKT0</accession>
<proteinExistence type="predicted"/>
<dbReference type="Proteomes" id="UP001187192">
    <property type="component" value="Unassembled WGS sequence"/>
</dbReference>
<name>A0AA88AKT0_FICCA</name>
<reference evidence="1" key="1">
    <citation type="submission" date="2023-07" db="EMBL/GenBank/DDBJ databases">
        <title>draft genome sequence of fig (Ficus carica).</title>
        <authorList>
            <person name="Takahashi T."/>
            <person name="Nishimura K."/>
        </authorList>
    </citation>
    <scope>NUCLEOTIDE SEQUENCE</scope>
</reference>
<protein>
    <submittedName>
        <fullName evidence="1">Uncharacterized protein</fullName>
    </submittedName>
</protein>
<evidence type="ECO:0000313" key="2">
    <source>
        <dbReference type="Proteomes" id="UP001187192"/>
    </source>
</evidence>